<gene>
    <name evidence="1" type="ORF">A6M21_04180</name>
</gene>
<evidence type="ECO:0000313" key="2">
    <source>
        <dbReference type="Proteomes" id="UP000078532"/>
    </source>
</evidence>
<reference evidence="1 2" key="1">
    <citation type="submission" date="2016-04" db="EMBL/GenBank/DDBJ databases">
        <authorList>
            <person name="Evans L.H."/>
            <person name="Alamgir A."/>
            <person name="Owens N."/>
            <person name="Weber N.D."/>
            <person name="Virtaneva K."/>
            <person name="Barbian K."/>
            <person name="Babar A."/>
            <person name="Rosenke K."/>
        </authorList>
    </citation>
    <scope>NUCLEOTIDE SEQUENCE [LARGE SCALE GENOMIC DNA]</scope>
    <source>
        <strain evidence="1 2">LMa1</strain>
    </source>
</reference>
<dbReference type="OrthoDB" id="1808615at2"/>
<comment type="caution">
    <text evidence="1">The sequence shown here is derived from an EMBL/GenBank/DDBJ whole genome shotgun (WGS) entry which is preliminary data.</text>
</comment>
<proteinExistence type="predicted"/>
<dbReference type="Proteomes" id="UP000078532">
    <property type="component" value="Unassembled WGS sequence"/>
</dbReference>
<dbReference type="RefSeq" id="WP_066666423.1">
    <property type="nucleotide sequence ID" value="NZ_LYVF01000040.1"/>
</dbReference>
<protein>
    <submittedName>
        <fullName evidence="1">Uncharacterized protein</fullName>
    </submittedName>
</protein>
<accession>A0A1B7LI75</accession>
<sequence>MPADKEIDEKSLSRKYRTNVSRLIRAWKKGLNDMEIASSTGIDPATLYQIRSDIELTHRQLRLTRQKNRHFLLHGLF</sequence>
<dbReference type="AlphaFoldDB" id="A0A1B7LI75"/>
<dbReference type="STRING" id="1838280.A6M21_04180"/>
<evidence type="ECO:0000313" key="1">
    <source>
        <dbReference type="EMBL" id="OAT86119.1"/>
    </source>
</evidence>
<keyword evidence="2" id="KW-1185">Reference proteome</keyword>
<dbReference type="EMBL" id="LYVF01000040">
    <property type="protein sequence ID" value="OAT86119.1"/>
    <property type="molecule type" value="Genomic_DNA"/>
</dbReference>
<organism evidence="1 2">
    <name type="scientific">Desulfotomaculum copahuensis</name>
    <dbReference type="NCBI Taxonomy" id="1838280"/>
    <lineage>
        <taxon>Bacteria</taxon>
        <taxon>Bacillati</taxon>
        <taxon>Bacillota</taxon>
        <taxon>Clostridia</taxon>
        <taxon>Eubacteriales</taxon>
        <taxon>Desulfotomaculaceae</taxon>
        <taxon>Desulfotomaculum</taxon>
    </lineage>
</organism>
<name>A0A1B7LI75_9FIRM</name>